<evidence type="ECO:0000313" key="2">
    <source>
        <dbReference type="Proteomes" id="UP000016646"/>
    </source>
</evidence>
<evidence type="ECO:0000313" key="1">
    <source>
        <dbReference type="EMBL" id="ERJ98053.1"/>
    </source>
</evidence>
<sequence length="53" mass="5857">MAKQKLTKSAVAKRMNTTRTAVDNALNPSFNTSLSTIERFAYALGKKLSVRLL</sequence>
<keyword evidence="2" id="KW-1185">Reference proteome</keyword>
<gene>
    <name evidence="1" type="ORF">HMPREF0860_2183</name>
</gene>
<name>A0ABP2YHR9_TRESO</name>
<organism evidence="1 2">
    <name type="scientific">Treponema socranskii subsp. socranskii VPI DR56BR1116 = ATCC 35536</name>
    <dbReference type="NCBI Taxonomy" id="1125725"/>
    <lineage>
        <taxon>Bacteria</taxon>
        <taxon>Pseudomonadati</taxon>
        <taxon>Spirochaetota</taxon>
        <taxon>Spirochaetia</taxon>
        <taxon>Spirochaetales</taxon>
        <taxon>Treponemataceae</taxon>
        <taxon>Treponema</taxon>
    </lineage>
</organism>
<dbReference type="Gene3D" id="1.10.260.40">
    <property type="entry name" value="lambda repressor-like DNA-binding domains"/>
    <property type="match status" value="1"/>
</dbReference>
<dbReference type="InterPro" id="IPR010982">
    <property type="entry name" value="Lambda_DNA-bd_dom_sf"/>
</dbReference>
<dbReference type="EMBL" id="AVQI01000083">
    <property type="protein sequence ID" value="ERJ98053.1"/>
    <property type="molecule type" value="Genomic_DNA"/>
</dbReference>
<comment type="caution">
    <text evidence="1">The sequence shown here is derived from an EMBL/GenBank/DDBJ whole genome shotgun (WGS) entry which is preliminary data.</text>
</comment>
<proteinExistence type="predicted"/>
<reference evidence="1 2" key="1">
    <citation type="submission" date="2013-08" db="EMBL/GenBank/DDBJ databases">
        <authorList>
            <person name="Durkin A.S."/>
            <person name="Haft D.R."/>
            <person name="McCorrison J."/>
            <person name="Torralba M."/>
            <person name="Gillis M."/>
            <person name="Haft D.H."/>
            <person name="Methe B."/>
            <person name="Sutton G."/>
            <person name="Nelson K.E."/>
        </authorList>
    </citation>
    <scope>NUCLEOTIDE SEQUENCE [LARGE SCALE GENOMIC DNA]</scope>
    <source>
        <strain evidence="1 2">ATCC 35536</strain>
    </source>
</reference>
<accession>A0ABP2YHR9</accession>
<protein>
    <submittedName>
        <fullName evidence="1">DNA-binding helix-turn-helix protein</fullName>
    </submittedName>
</protein>
<dbReference type="GO" id="GO:0003677">
    <property type="term" value="F:DNA binding"/>
    <property type="evidence" value="ECO:0007669"/>
    <property type="project" value="UniProtKB-KW"/>
</dbReference>
<keyword evidence="1" id="KW-0238">DNA-binding</keyword>
<dbReference type="SUPFAM" id="SSF47413">
    <property type="entry name" value="lambda repressor-like DNA-binding domains"/>
    <property type="match status" value="1"/>
</dbReference>
<dbReference type="Proteomes" id="UP000016646">
    <property type="component" value="Unassembled WGS sequence"/>
</dbReference>